<comment type="caution">
    <text evidence="3">The sequence shown here is derived from an EMBL/GenBank/DDBJ whole genome shotgun (WGS) entry which is preliminary data.</text>
</comment>
<dbReference type="EMBL" id="JAQJAC010000002">
    <property type="protein sequence ID" value="KAJ5595859.1"/>
    <property type="molecule type" value="Genomic_DNA"/>
</dbReference>
<organism evidence="3 4">
    <name type="scientific">Penicillium hetheringtonii</name>
    <dbReference type="NCBI Taxonomy" id="911720"/>
    <lineage>
        <taxon>Eukaryota</taxon>
        <taxon>Fungi</taxon>
        <taxon>Dikarya</taxon>
        <taxon>Ascomycota</taxon>
        <taxon>Pezizomycotina</taxon>
        <taxon>Eurotiomycetes</taxon>
        <taxon>Eurotiomycetidae</taxon>
        <taxon>Eurotiales</taxon>
        <taxon>Aspergillaceae</taxon>
        <taxon>Penicillium</taxon>
    </lineage>
</organism>
<proteinExistence type="predicted"/>
<sequence length="101" mass="10844">MKLLFVLLGFLSLALATQSLKSVIITFPKGTPSKNIDEAKASIVKSVLDALPSGGVITHEYLHLVALPPKFQPTLWRPSPAESSEYKPTIEADQVVSANGN</sequence>
<evidence type="ECO:0000313" key="4">
    <source>
        <dbReference type="Proteomes" id="UP001216150"/>
    </source>
</evidence>
<keyword evidence="4" id="KW-1185">Reference proteome</keyword>
<evidence type="ECO:0000313" key="3">
    <source>
        <dbReference type="EMBL" id="KAJ5595859.1"/>
    </source>
</evidence>
<feature type="chain" id="PRO_5041929164" evidence="2">
    <location>
        <begin position="17"/>
        <end position="101"/>
    </location>
</feature>
<protein>
    <submittedName>
        <fullName evidence="3">Uncharacterized protein</fullName>
    </submittedName>
</protein>
<name>A0AAD6DVM7_9EURO</name>
<evidence type="ECO:0000256" key="1">
    <source>
        <dbReference type="SAM" id="MobiDB-lite"/>
    </source>
</evidence>
<reference evidence="3 4" key="1">
    <citation type="journal article" date="2023" name="IMA Fungus">
        <title>Comparative genomic study of the Penicillium genus elucidates a diverse pangenome and 15 lateral gene transfer events.</title>
        <authorList>
            <person name="Petersen C."/>
            <person name="Sorensen T."/>
            <person name="Nielsen M.R."/>
            <person name="Sondergaard T.E."/>
            <person name="Sorensen J.L."/>
            <person name="Fitzpatrick D.A."/>
            <person name="Frisvad J.C."/>
            <person name="Nielsen K.L."/>
        </authorList>
    </citation>
    <scope>NUCLEOTIDE SEQUENCE [LARGE SCALE GENOMIC DNA]</scope>
    <source>
        <strain evidence="3 4">IBT 29057</strain>
    </source>
</reference>
<dbReference type="Proteomes" id="UP001216150">
    <property type="component" value="Unassembled WGS sequence"/>
</dbReference>
<dbReference type="AlphaFoldDB" id="A0AAD6DVM7"/>
<accession>A0AAD6DVM7</accession>
<evidence type="ECO:0000256" key="2">
    <source>
        <dbReference type="SAM" id="SignalP"/>
    </source>
</evidence>
<feature type="region of interest" description="Disordered" evidence="1">
    <location>
        <begin position="78"/>
        <end position="101"/>
    </location>
</feature>
<gene>
    <name evidence="3" type="ORF">N7450_002317</name>
</gene>
<feature type="signal peptide" evidence="2">
    <location>
        <begin position="1"/>
        <end position="16"/>
    </location>
</feature>
<keyword evidence="2" id="KW-0732">Signal</keyword>